<feature type="domain" description="NADP-dependent oxidoreductase" evidence="18">
    <location>
        <begin position="16"/>
        <end position="319"/>
    </location>
</feature>
<evidence type="ECO:0000256" key="12">
    <source>
        <dbReference type="ARBA" id="ARBA00023065"/>
    </source>
</evidence>
<dbReference type="GO" id="GO:0016491">
    <property type="term" value="F:oxidoreductase activity"/>
    <property type="evidence" value="ECO:0007669"/>
    <property type="project" value="UniProtKB-KW"/>
</dbReference>
<evidence type="ECO:0000256" key="8">
    <source>
        <dbReference type="ARBA" id="ARBA00022538"/>
    </source>
</evidence>
<dbReference type="AlphaFoldDB" id="A0A3B1CGJ2"/>
<keyword evidence="5" id="KW-0813">Transport</keyword>
<dbReference type="PANTHER" id="PTHR43150">
    <property type="entry name" value="HYPERKINETIC, ISOFORM M"/>
    <property type="match status" value="1"/>
</dbReference>
<dbReference type="CDD" id="cd19143">
    <property type="entry name" value="AKR_AKR6C1_2"/>
    <property type="match status" value="1"/>
</dbReference>
<dbReference type="GO" id="GO:0005249">
    <property type="term" value="F:voltage-gated potassium channel activity"/>
    <property type="evidence" value="ECO:0007669"/>
    <property type="project" value="InterPro"/>
</dbReference>
<evidence type="ECO:0000256" key="7">
    <source>
        <dbReference type="ARBA" id="ARBA00022490"/>
    </source>
</evidence>
<proteinExistence type="inferred from homology"/>
<keyword evidence="7" id="KW-0963">Cytoplasm</keyword>
<comment type="subcellular location">
    <subcellularLocation>
        <location evidence="1">Cell membrane</location>
        <topology evidence="1">Peripheral membrane protein</topology>
        <orientation evidence="1">Cytoplasmic side</orientation>
    </subcellularLocation>
    <subcellularLocation>
        <location evidence="2">Cytoplasm</location>
    </subcellularLocation>
</comment>
<evidence type="ECO:0000256" key="13">
    <source>
        <dbReference type="ARBA" id="ARBA00023136"/>
    </source>
</evidence>
<keyword evidence="19" id="KW-0407">Ion channel</keyword>
<keyword evidence="6" id="KW-1003">Cell membrane</keyword>
<evidence type="ECO:0000256" key="4">
    <source>
        <dbReference type="ARBA" id="ARBA00013314"/>
    </source>
</evidence>
<evidence type="ECO:0000256" key="1">
    <source>
        <dbReference type="ARBA" id="ARBA00004413"/>
    </source>
</evidence>
<accession>A0A3B1CGJ2</accession>
<keyword evidence="10" id="KW-0630">Potassium</keyword>
<dbReference type="InterPro" id="IPR005400">
    <property type="entry name" value="K_chnl_volt-dep_bsu_KCNAB1"/>
</dbReference>
<evidence type="ECO:0000256" key="17">
    <source>
        <dbReference type="ARBA" id="ARBA00048943"/>
    </source>
</evidence>
<keyword evidence="9" id="KW-0521">NADP</keyword>
<dbReference type="Pfam" id="PF00248">
    <property type="entry name" value="Aldo_ket_red"/>
    <property type="match status" value="1"/>
</dbReference>
<organism evidence="19">
    <name type="scientific">hydrothermal vent metagenome</name>
    <dbReference type="NCBI Taxonomy" id="652676"/>
    <lineage>
        <taxon>unclassified sequences</taxon>
        <taxon>metagenomes</taxon>
        <taxon>ecological metagenomes</taxon>
    </lineage>
</organism>
<dbReference type="PRINTS" id="PR01578">
    <property type="entry name" value="KCNAB1CHANEL"/>
</dbReference>
<comment type="catalytic activity">
    <reaction evidence="17">
        <text>a primary alcohol + NADP(+) = an aldehyde + NADPH + H(+)</text>
        <dbReference type="Rhea" id="RHEA:15937"/>
        <dbReference type="ChEBI" id="CHEBI:15378"/>
        <dbReference type="ChEBI" id="CHEBI:15734"/>
        <dbReference type="ChEBI" id="CHEBI:17478"/>
        <dbReference type="ChEBI" id="CHEBI:57783"/>
        <dbReference type="ChEBI" id="CHEBI:58349"/>
    </reaction>
    <physiologicalReaction direction="right-to-left" evidence="17">
        <dbReference type="Rhea" id="RHEA:15939"/>
    </physiologicalReaction>
</comment>
<comment type="catalytic activity">
    <reaction evidence="16">
        <text>a secondary alcohol + NADP(+) = a ketone + NADPH + H(+)</text>
        <dbReference type="Rhea" id="RHEA:19257"/>
        <dbReference type="ChEBI" id="CHEBI:15378"/>
        <dbReference type="ChEBI" id="CHEBI:17087"/>
        <dbReference type="ChEBI" id="CHEBI:35681"/>
        <dbReference type="ChEBI" id="CHEBI:57783"/>
        <dbReference type="ChEBI" id="CHEBI:58349"/>
    </reaction>
    <physiologicalReaction direction="right-to-left" evidence="16">
        <dbReference type="Rhea" id="RHEA:19259"/>
    </physiologicalReaction>
</comment>
<dbReference type="EMBL" id="UOGD01000446">
    <property type="protein sequence ID" value="VAX29349.1"/>
    <property type="molecule type" value="Genomic_DNA"/>
</dbReference>
<keyword evidence="11" id="KW-0560">Oxidoreductase</keyword>
<sequence length="332" mass="37625">MEYRFLGKSGLKISAISYGSYVTFSGQFGEDTAYECMTAAYDAGVNFFDNAEAYADGQAELMMGKVLKKTGWKRSDLVLSTKIFWGGEGVNDRGLSRKHIIEGADTSLKRLGTDYVDLIFCHRPDLYTPIEETVRAMDHVINQGKALYWGTSEWSAADIMEAYQFARREHLIPPLMEQPQYNMFIRERFEKELLPLYEKIGLGTTVWGPLKSGFLTGKYNDGIPEGSRVSLEGFEWLKEIFFSEEWRENVKKVKRLTKVAEELGISMAALALAWVLKNPYVSTAMVGGSSPEQVKENMKAVDHVSLLTEDVMESIEKILDNKPEPEQDWKTV</sequence>
<reference evidence="19" key="1">
    <citation type="submission" date="2018-06" db="EMBL/GenBank/DDBJ databases">
        <authorList>
            <person name="Zhirakovskaya E."/>
        </authorList>
    </citation>
    <scope>NUCLEOTIDE SEQUENCE</scope>
</reference>
<name>A0A3B1CGJ2_9ZZZZ</name>
<evidence type="ECO:0000256" key="11">
    <source>
        <dbReference type="ARBA" id="ARBA00023002"/>
    </source>
</evidence>
<evidence type="ECO:0000313" key="19">
    <source>
        <dbReference type="EMBL" id="VAX29349.1"/>
    </source>
</evidence>
<evidence type="ECO:0000256" key="3">
    <source>
        <dbReference type="ARBA" id="ARBA00006515"/>
    </source>
</evidence>
<dbReference type="GO" id="GO:0005886">
    <property type="term" value="C:plasma membrane"/>
    <property type="evidence" value="ECO:0007669"/>
    <property type="project" value="UniProtKB-SubCell"/>
</dbReference>
<dbReference type="InterPro" id="IPR023210">
    <property type="entry name" value="NADP_OxRdtase_dom"/>
</dbReference>
<dbReference type="InterPro" id="IPR005983">
    <property type="entry name" value="K_chnl_volt-dep_bsu_KCNAB"/>
</dbReference>
<dbReference type="GO" id="GO:0005737">
    <property type="term" value="C:cytoplasm"/>
    <property type="evidence" value="ECO:0007669"/>
    <property type="project" value="UniProtKB-SubCell"/>
</dbReference>
<keyword evidence="8" id="KW-0633">Potassium transport</keyword>
<keyword evidence="13" id="KW-0472">Membrane</keyword>
<gene>
    <name evidence="19" type="ORF">MNBD_IGNAVI01-2515</name>
</gene>
<evidence type="ECO:0000256" key="15">
    <source>
        <dbReference type="ARBA" id="ARBA00032588"/>
    </source>
</evidence>
<dbReference type="InterPro" id="IPR005399">
    <property type="entry name" value="K_chnl_volt-dep_bsu_KCNAB-rel"/>
</dbReference>
<evidence type="ECO:0000256" key="2">
    <source>
        <dbReference type="ARBA" id="ARBA00004496"/>
    </source>
</evidence>
<evidence type="ECO:0000256" key="5">
    <source>
        <dbReference type="ARBA" id="ARBA00022448"/>
    </source>
</evidence>
<evidence type="ECO:0000256" key="9">
    <source>
        <dbReference type="ARBA" id="ARBA00022857"/>
    </source>
</evidence>
<dbReference type="PANTHER" id="PTHR43150:SF2">
    <property type="entry name" value="HYPERKINETIC, ISOFORM M"/>
    <property type="match status" value="1"/>
</dbReference>
<evidence type="ECO:0000256" key="6">
    <source>
        <dbReference type="ARBA" id="ARBA00022475"/>
    </source>
</evidence>
<evidence type="ECO:0000256" key="10">
    <source>
        <dbReference type="ARBA" id="ARBA00022958"/>
    </source>
</evidence>
<keyword evidence="12" id="KW-0406">Ion transport</keyword>
<dbReference type="SUPFAM" id="SSF51430">
    <property type="entry name" value="NAD(P)-linked oxidoreductase"/>
    <property type="match status" value="1"/>
</dbReference>
<evidence type="ECO:0000259" key="18">
    <source>
        <dbReference type="Pfam" id="PF00248"/>
    </source>
</evidence>
<dbReference type="InterPro" id="IPR036812">
    <property type="entry name" value="NAD(P)_OxRdtase_dom_sf"/>
</dbReference>
<comment type="similarity">
    <text evidence="3">Belongs to the shaker potassium channel beta subunit family.</text>
</comment>
<dbReference type="NCBIfam" id="TIGR01293">
    <property type="entry name" value="Kv_beta"/>
    <property type="match status" value="1"/>
</dbReference>
<dbReference type="PRINTS" id="PR01577">
    <property type="entry name" value="KCNABCHANNEL"/>
</dbReference>
<evidence type="ECO:0000256" key="14">
    <source>
        <dbReference type="ARBA" id="ARBA00031439"/>
    </source>
</evidence>
<evidence type="ECO:0000256" key="16">
    <source>
        <dbReference type="ARBA" id="ARBA00047998"/>
    </source>
</evidence>
<dbReference type="Gene3D" id="3.20.20.100">
    <property type="entry name" value="NADP-dependent oxidoreductase domain"/>
    <property type="match status" value="1"/>
</dbReference>
<protein>
    <recommendedName>
        <fullName evidence="4">Voltage-gated potassium channel subunit beta-1</fullName>
    </recommendedName>
    <alternativeName>
        <fullName evidence="14">K(+) channel subunit beta-1</fullName>
    </alternativeName>
    <alternativeName>
        <fullName evidence="15">Kv-beta-1</fullName>
    </alternativeName>
</protein>